<dbReference type="PANTHER" id="PTHR43178">
    <property type="entry name" value="DIHYDROLIPOAMIDE ACETYLTRANSFERASE COMPONENT OF PYRUVATE DEHYDROGENASE COMPLEX"/>
    <property type="match status" value="1"/>
</dbReference>
<evidence type="ECO:0000256" key="3">
    <source>
        <dbReference type="ARBA" id="ARBA00022679"/>
    </source>
</evidence>
<keyword evidence="3" id="KW-0808">Transferase</keyword>
<dbReference type="Pfam" id="PF00364">
    <property type="entry name" value="Biotin_lipoyl"/>
    <property type="match status" value="1"/>
</dbReference>
<evidence type="ECO:0000256" key="1">
    <source>
        <dbReference type="ARBA" id="ARBA00001938"/>
    </source>
</evidence>
<evidence type="ECO:0000313" key="6">
    <source>
        <dbReference type="EMBL" id="NEU02760.1"/>
    </source>
</evidence>
<comment type="subunit">
    <text evidence="2">Forms a 24-polypeptide structural core with octahedral symmetry.</text>
</comment>
<evidence type="ECO:0000256" key="2">
    <source>
        <dbReference type="ARBA" id="ARBA00011484"/>
    </source>
</evidence>
<dbReference type="AlphaFoldDB" id="A0A6D1ADJ0"/>
<dbReference type="InterPro" id="IPR050743">
    <property type="entry name" value="2-oxoacid_DH_E2_comp"/>
</dbReference>
<name>A0A6D1ADJ0_ECOLX</name>
<comment type="cofactor">
    <cofactor evidence="1">
        <name>(R)-lipoate</name>
        <dbReference type="ChEBI" id="CHEBI:83088"/>
    </cofactor>
</comment>
<sequence>MFKMQFTDFGEGLHEGTVVDVFVTEGQEVKEGQDLFSVETDKMTTEIPAPVSGKIVKILISAGQEIHVGEEIFHIETN</sequence>
<dbReference type="EMBL" id="JAAHTE010000285">
    <property type="protein sequence ID" value="NEU02760.1"/>
    <property type="molecule type" value="Genomic_DNA"/>
</dbReference>
<reference evidence="6" key="1">
    <citation type="submission" date="2020-02" db="EMBL/GenBank/DDBJ databases">
        <title>Investigating the Use of Bacteriophages as New Decolonization Strategy for Intestinal Carriage of CTX-M-15-producing ST131 Escherichia coli: an In Vitro Continuous Culture System Model.</title>
        <authorList>
            <person name="Bernasconi O.J."/>
            <person name="Campos-Madueno E.I."/>
            <person name="Dona V."/>
            <person name="Perreten V."/>
            <person name="Carattoli A."/>
            <person name="Endimiani A."/>
        </authorList>
    </citation>
    <scope>NUCLEOTIDE SEQUENCE</scope>
    <source>
        <strain evidence="6">4901.28</strain>
    </source>
</reference>
<dbReference type="GO" id="GO:0005737">
    <property type="term" value="C:cytoplasm"/>
    <property type="evidence" value="ECO:0007669"/>
    <property type="project" value="TreeGrafter"/>
</dbReference>
<dbReference type="PROSITE" id="PS50968">
    <property type="entry name" value="BIOTINYL_LIPOYL"/>
    <property type="match status" value="1"/>
</dbReference>
<organism evidence="6">
    <name type="scientific">Escherichia coli</name>
    <dbReference type="NCBI Taxonomy" id="562"/>
    <lineage>
        <taxon>Bacteria</taxon>
        <taxon>Pseudomonadati</taxon>
        <taxon>Pseudomonadota</taxon>
        <taxon>Gammaproteobacteria</taxon>
        <taxon>Enterobacterales</taxon>
        <taxon>Enterobacteriaceae</taxon>
        <taxon>Escherichia</taxon>
    </lineage>
</organism>
<proteinExistence type="predicted"/>
<dbReference type="GO" id="GO:0031405">
    <property type="term" value="F:lipoic acid binding"/>
    <property type="evidence" value="ECO:0007669"/>
    <property type="project" value="TreeGrafter"/>
</dbReference>
<protein>
    <submittedName>
        <fullName evidence="6">Biotin/lipoyl-binding protein</fullName>
    </submittedName>
</protein>
<comment type="caution">
    <text evidence="6">The sequence shown here is derived from an EMBL/GenBank/DDBJ whole genome shotgun (WGS) entry which is preliminary data.</text>
</comment>
<dbReference type="PANTHER" id="PTHR43178:SF5">
    <property type="entry name" value="LIPOAMIDE ACYLTRANSFERASE COMPONENT OF BRANCHED-CHAIN ALPHA-KETO ACID DEHYDROGENASE COMPLEX, MITOCHONDRIAL"/>
    <property type="match status" value="1"/>
</dbReference>
<dbReference type="GO" id="GO:0016407">
    <property type="term" value="F:acetyltransferase activity"/>
    <property type="evidence" value="ECO:0007669"/>
    <property type="project" value="TreeGrafter"/>
</dbReference>
<gene>
    <name evidence="6" type="ORF">G3563_27270</name>
</gene>
<keyword evidence="4" id="KW-0012">Acyltransferase</keyword>
<accession>A0A6D1ADJ0</accession>
<dbReference type="CDD" id="cd06849">
    <property type="entry name" value="lipoyl_domain"/>
    <property type="match status" value="1"/>
</dbReference>
<evidence type="ECO:0000259" key="5">
    <source>
        <dbReference type="PROSITE" id="PS50968"/>
    </source>
</evidence>
<dbReference type="InterPro" id="IPR000089">
    <property type="entry name" value="Biotin_lipoyl"/>
</dbReference>
<dbReference type="InterPro" id="IPR011053">
    <property type="entry name" value="Single_hybrid_motif"/>
</dbReference>
<dbReference type="SUPFAM" id="SSF51230">
    <property type="entry name" value="Single hybrid motif"/>
    <property type="match status" value="1"/>
</dbReference>
<dbReference type="Gene3D" id="2.40.50.100">
    <property type="match status" value="1"/>
</dbReference>
<evidence type="ECO:0000256" key="4">
    <source>
        <dbReference type="ARBA" id="ARBA00023315"/>
    </source>
</evidence>
<feature type="domain" description="Lipoyl-binding" evidence="5">
    <location>
        <begin position="1"/>
        <end position="76"/>
    </location>
</feature>